<gene>
    <name evidence="3" type="ORF">NDU88_006836</name>
</gene>
<dbReference type="PANTHER" id="PTHR34394">
    <property type="entry name" value="SIMILAR TO RIKEN CDNA 2310022B05"/>
    <property type="match status" value="1"/>
</dbReference>
<feature type="region of interest" description="Disordered" evidence="1">
    <location>
        <begin position="48"/>
        <end position="96"/>
    </location>
</feature>
<dbReference type="Proteomes" id="UP001066276">
    <property type="component" value="Chromosome 5"/>
</dbReference>
<feature type="domain" description="DUF4706" evidence="2">
    <location>
        <begin position="98"/>
        <end position="121"/>
    </location>
</feature>
<feature type="compositionally biased region" description="Basic and acidic residues" evidence="1">
    <location>
        <begin position="362"/>
        <end position="374"/>
    </location>
</feature>
<sequence>MAAAASAARAVSVFGNRPLDEWERSRYYFSPLKPAARRVKLDKQRILEEYGNPWERTPPKEGKSQRPTEEQQPSPNLKAGYITSPPRGASRPCPLGVQDITWQDEHSAPFSWETRSQMEFSVASSLPTLEESGAPLLPTEAKQPAKAVQGGPTPKGAHGAQPAKQSQGNKTSNVDGTAPTKKEEESAFWKISVERSKIEGHEAEFQSLTPSQIKSLEKGEKPLPAYYRQESGSKDKETTKIEKPAVSKQDKSIAQSFPSTASPSKASTAYPSIVSTITCSASPSKASVAYPSVVSTAYPATTPADYPGVTSAYQSKASAAYRSKAPEAYSSNYGTALPAVTSAPYPSVPSIPSPSVTSVTFKSEKPRPSESSVRELDDVFLPDILKQNPEVSQTLSNKNDSFLPDQQRFSEINTNNVLLKTGFDFLDNW</sequence>
<feature type="compositionally biased region" description="Basic and acidic residues" evidence="1">
    <location>
        <begin position="57"/>
        <end position="69"/>
    </location>
</feature>
<evidence type="ECO:0000256" key="1">
    <source>
        <dbReference type="SAM" id="MobiDB-lite"/>
    </source>
</evidence>
<feature type="region of interest" description="Disordered" evidence="1">
    <location>
        <begin position="354"/>
        <end position="374"/>
    </location>
</feature>
<dbReference type="PANTHER" id="PTHR34394:SF1">
    <property type="entry name" value="SIMILAR TO RIKEN CDNA 2310022B05"/>
    <property type="match status" value="1"/>
</dbReference>
<feature type="compositionally biased region" description="Low complexity" evidence="1">
    <location>
        <begin position="256"/>
        <end position="268"/>
    </location>
</feature>
<feature type="region of interest" description="Disordered" evidence="1">
    <location>
        <begin position="119"/>
        <end position="268"/>
    </location>
</feature>
<feature type="compositionally biased region" description="Basic and acidic residues" evidence="1">
    <location>
        <begin position="180"/>
        <end position="204"/>
    </location>
</feature>
<accession>A0AAV7RPX9</accession>
<dbReference type="Pfam" id="PF15797">
    <property type="entry name" value="DUF4706"/>
    <property type="match status" value="1"/>
</dbReference>
<proteinExistence type="predicted"/>
<name>A0AAV7RPX9_PLEWA</name>
<evidence type="ECO:0000313" key="3">
    <source>
        <dbReference type="EMBL" id="KAJ1154080.1"/>
    </source>
</evidence>
<feature type="compositionally biased region" description="Polar residues" evidence="1">
    <location>
        <begin position="163"/>
        <end position="175"/>
    </location>
</feature>
<keyword evidence="4" id="KW-1185">Reference proteome</keyword>
<comment type="caution">
    <text evidence="3">The sequence shown here is derived from an EMBL/GenBank/DDBJ whole genome shotgun (WGS) entry which is preliminary data.</text>
</comment>
<evidence type="ECO:0000313" key="4">
    <source>
        <dbReference type="Proteomes" id="UP001066276"/>
    </source>
</evidence>
<dbReference type="AlphaFoldDB" id="A0AAV7RPX9"/>
<feature type="compositionally biased region" description="Basic and acidic residues" evidence="1">
    <location>
        <begin position="231"/>
        <end position="251"/>
    </location>
</feature>
<organism evidence="3 4">
    <name type="scientific">Pleurodeles waltl</name>
    <name type="common">Iberian ribbed newt</name>
    <dbReference type="NCBI Taxonomy" id="8319"/>
    <lineage>
        <taxon>Eukaryota</taxon>
        <taxon>Metazoa</taxon>
        <taxon>Chordata</taxon>
        <taxon>Craniata</taxon>
        <taxon>Vertebrata</taxon>
        <taxon>Euteleostomi</taxon>
        <taxon>Amphibia</taxon>
        <taxon>Batrachia</taxon>
        <taxon>Caudata</taxon>
        <taxon>Salamandroidea</taxon>
        <taxon>Salamandridae</taxon>
        <taxon>Pleurodelinae</taxon>
        <taxon>Pleurodeles</taxon>
    </lineage>
</organism>
<dbReference type="EMBL" id="JANPWB010000009">
    <property type="protein sequence ID" value="KAJ1154080.1"/>
    <property type="molecule type" value="Genomic_DNA"/>
</dbReference>
<reference evidence="3" key="1">
    <citation type="journal article" date="2022" name="bioRxiv">
        <title>Sequencing and chromosome-scale assembly of the giantPleurodeles waltlgenome.</title>
        <authorList>
            <person name="Brown T."/>
            <person name="Elewa A."/>
            <person name="Iarovenko S."/>
            <person name="Subramanian E."/>
            <person name="Araus A.J."/>
            <person name="Petzold A."/>
            <person name="Susuki M."/>
            <person name="Suzuki K.-i.T."/>
            <person name="Hayashi T."/>
            <person name="Toyoda A."/>
            <person name="Oliveira C."/>
            <person name="Osipova E."/>
            <person name="Leigh N.D."/>
            <person name="Simon A."/>
            <person name="Yun M.H."/>
        </authorList>
    </citation>
    <scope>NUCLEOTIDE SEQUENCE</scope>
    <source>
        <strain evidence="3">20211129_DDA</strain>
        <tissue evidence="3">Liver</tissue>
    </source>
</reference>
<evidence type="ECO:0000259" key="2">
    <source>
        <dbReference type="Pfam" id="PF15797"/>
    </source>
</evidence>
<dbReference type="InterPro" id="IPR031600">
    <property type="entry name" value="DUF4706"/>
</dbReference>
<protein>
    <recommendedName>
        <fullName evidence="2">DUF4706 domain-containing protein</fullName>
    </recommendedName>
</protein>